<keyword evidence="2" id="KW-1185">Reference proteome</keyword>
<evidence type="ECO:0000313" key="1">
    <source>
        <dbReference type="EMBL" id="KAK5983007.1"/>
    </source>
</evidence>
<dbReference type="Proteomes" id="UP001331761">
    <property type="component" value="Unassembled WGS sequence"/>
</dbReference>
<name>A0AAN8FX85_TRICO</name>
<feature type="non-terminal residue" evidence="1">
    <location>
        <position position="1"/>
    </location>
</feature>
<dbReference type="AlphaFoldDB" id="A0AAN8FX85"/>
<protein>
    <submittedName>
        <fullName evidence="1">Uncharacterized protein</fullName>
    </submittedName>
</protein>
<evidence type="ECO:0000313" key="2">
    <source>
        <dbReference type="Proteomes" id="UP001331761"/>
    </source>
</evidence>
<gene>
    <name evidence="1" type="ORF">GCK32_000617</name>
</gene>
<dbReference type="EMBL" id="WIXE01004482">
    <property type="protein sequence ID" value="KAK5983007.1"/>
    <property type="molecule type" value="Genomic_DNA"/>
</dbReference>
<feature type="non-terminal residue" evidence="1">
    <location>
        <position position="124"/>
    </location>
</feature>
<reference evidence="1 2" key="1">
    <citation type="submission" date="2019-10" db="EMBL/GenBank/DDBJ databases">
        <title>Assembly and Annotation for the nematode Trichostrongylus colubriformis.</title>
        <authorList>
            <person name="Martin J."/>
        </authorList>
    </citation>
    <scope>NUCLEOTIDE SEQUENCE [LARGE SCALE GENOMIC DNA]</scope>
    <source>
        <strain evidence="1">G859</strain>
        <tissue evidence="1">Whole worm</tissue>
    </source>
</reference>
<accession>A0AAN8FX85</accession>
<organism evidence="1 2">
    <name type="scientific">Trichostrongylus colubriformis</name>
    <name type="common">Black scour worm</name>
    <dbReference type="NCBI Taxonomy" id="6319"/>
    <lineage>
        <taxon>Eukaryota</taxon>
        <taxon>Metazoa</taxon>
        <taxon>Ecdysozoa</taxon>
        <taxon>Nematoda</taxon>
        <taxon>Chromadorea</taxon>
        <taxon>Rhabditida</taxon>
        <taxon>Rhabditina</taxon>
        <taxon>Rhabditomorpha</taxon>
        <taxon>Strongyloidea</taxon>
        <taxon>Trichostrongylidae</taxon>
        <taxon>Trichostrongylus</taxon>
    </lineage>
</organism>
<sequence length="124" mass="13881">FLATRSDASSKVAYLTGISQQLRTEIVRGLIPPFCGALTTYVLSKINTIDLAGFSGYTYNLMTVFSNSLLYVFSIHLDERSFRARVESLKTAIVEPLHLLNDDFVHSEALFGHDVKKVVQRPID</sequence>
<proteinExistence type="predicted"/>
<comment type="caution">
    <text evidence="1">The sequence shown here is derived from an EMBL/GenBank/DDBJ whole genome shotgun (WGS) entry which is preliminary data.</text>
</comment>